<evidence type="ECO:0000256" key="2">
    <source>
        <dbReference type="ARBA" id="ARBA00022786"/>
    </source>
</evidence>
<dbReference type="FunFam" id="3.10.20.90:FF:000150">
    <property type="entry name" value="Ubiquitin-like protein ATG12"/>
    <property type="match status" value="1"/>
</dbReference>
<dbReference type="Pfam" id="PF04110">
    <property type="entry name" value="APG12"/>
    <property type="match status" value="1"/>
</dbReference>
<dbReference type="EMBL" id="UFQT01000773">
    <property type="protein sequence ID" value="SSX27121.1"/>
    <property type="molecule type" value="Genomic_DNA"/>
</dbReference>
<dbReference type="PANTHER" id="PTHR13385:SF0">
    <property type="entry name" value="UBIQUITIN-LIKE PROTEIN ATG12"/>
    <property type="match status" value="1"/>
</dbReference>
<proteinExistence type="inferred from homology"/>
<dbReference type="GO" id="GO:0034045">
    <property type="term" value="C:phagophore assembly site membrane"/>
    <property type="evidence" value="ECO:0007669"/>
    <property type="project" value="TreeGrafter"/>
</dbReference>
<gene>
    <name evidence="6" type="primary">CSON014193</name>
</gene>
<dbReference type="GO" id="GO:0097352">
    <property type="term" value="P:autophagosome maturation"/>
    <property type="evidence" value="ECO:0007669"/>
    <property type="project" value="TreeGrafter"/>
</dbReference>
<name>A0A336MCP9_CULSO</name>
<dbReference type="GO" id="GO:0034274">
    <property type="term" value="C:Atg12-Atg5-Atg16 complex"/>
    <property type="evidence" value="ECO:0007669"/>
    <property type="project" value="TreeGrafter"/>
</dbReference>
<evidence type="ECO:0000313" key="6">
    <source>
        <dbReference type="EMBL" id="SSX27121.1"/>
    </source>
</evidence>
<dbReference type="CDD" id="cd01612">
    <property type="entry name" value="Ubl_ATG12"/>
    <property type="match status" value="1"/>
</dbReference>
<accession>A0A336MCP9</accession>
<dbReference type="GO" id="GO:0000045">
    <property type="term" value="P:autophagosome assembly"/>
    <property type="evidence" value="ECO:0007669"/>
    <property type="project" value="InterPro"/>
</dbReference>
<dbReference type="InterPro" id="IPR029071">
    <property type="entry name" value="Ubiquitin-like_domsf"/>
</dbReference>
<dbReference type="GO" id="GO:0019776">
    <property type="term" value="F:Atg8-family ligase activity"/>
    <property type="evidence" value="ECO:0007669"/>
    <property type="project" value="TreeGrafter"/>
</dbReference>
<dbReference type="GO" id="GO:0000421">
    <property type="term" value="C:autophagosome membrane"/>
    <property type="evidence" value="ECO:0007669"/>
    <property type="project" value="TreeGrafter"/>
</dbReference>
<keyword evidence="2 4" id="KW-0833">Ubl conjugation pathway</keyword>
<dbReference type="GO" id="GO:0034727">
    <property type="term" value="P:piecemeal microautophagy of the nucleus"/>
    <property type="evidence" value="ECO:0007669"/>
    <property type="project" value="TreeGrafter"/>
</dbReference>
<feature type="compositionally biased region" description="Basic and acidic residues" evidence="5">
    <location>
        <begin position="1"/>
        <end position="36"/>
    </location>
</feature>
<dbReference type="InterPro" id="IPR007242">
    <property type="entry name" value="Atg12"/>
</dbReference>
<dbReference type="GO" id="GO:0000422">
    <property type="term" value="P:autophagy of mitochondrion"/>
    <property type="evidence" value="ECO:0007669"/>
    <property type="project" value="TreeGrafter"/>
</dbReference>
<dbReference type="PANTHER" id="PTHR13385">
    <property type="entry name" value="AUTOPHAGY PROTEIN 12"/>
    <property type="match status" value="1"/>
</dbReference>
<reference evidence="6" key="1">
    <citation type="submission" date="2018-07" db="EMBL/GenBank/DDBJ databases">
        <authorList>
            <person name="Quirk P.G."/>
            <person name="Krulwich T.A."/>
        </authorList>
    </citation>
    <scope>NUCLEOTIDE SEQUENCE</scope>
</reference>
<protein>
    <recommendedName>
        <fullName evidence="4">Ubiquitin-like protein ATG12</fullName>
    </recommendedName>
</protein>
<evidence type="ECO:0000256" key="4">
    <source>
        <dbReference type="RuleBase" id="RU361201"/>
    </source>
</evidence>
<evidence type="ECO:0000256" key="3">
    <source>
        <dbReference type="ARBA" id="ARBA00023006"/>
    </source>
</evidence>
<organism evidence="6">
    <name type="scientific">Culicoides sonorensis</name>
    <name type="common">Biting midge</name>
    <dbReference type="NCBI Taxonomy" id="179676"/>
    <lineage>
        <taxon>Eukaryota</taxon>
        <taxon>Metazoa</taxon>
        <taxon>Ecdysozoa</taxon>
        <taxon>Arthropoda</taxon>
        <taxon>Hexapoda</taxon>
        <taxon>Insecta</taxon>
        <taxon>Pterygota</taxon>
        <taxon>Neoptera</taxon>
        <taxon>Endopterygota</taxon>
        <taxon>Diptera</taxon>
        <taxon>Nematocera</taxon>
        <taxon>Chironomoidea</taxon>
        <taxon>Ceratopogonidae</taxon>
        <taxon>Ceratopogoninae</taxon>
        <taxon>Culicoides</taxon>
        <taxon>Monoculicoides</taxon>
    </lineage>
</organism>
<evidence type="ECO:0000256" key="1">
    <source>
        <dbReference type="ARBA" id="ARBA00022499"/>
    </source>
</evidence>
<comment type="subunit">
    <text evidence="4">Forms a conjugate with ATG5.</text>
</comment>
<dbReference type="OMA" id="YAKTHAW"/>
<comment type="similarity">
    <text evidence="4">Belongs to the ATG12 family.</text>
</comment>
<evidence type="ECO:0000256" key="5">
    <source>
        <dbReference type="SAM" id="MobiDB-lite"/>
    </source>
</evidence>
<comment type="function">
    <text evidence="4">Ubiquitin-like protein involved in autophagic vesicle formation.</text>
</comment>
<dbReference type="VEuPathDB" id="VectorBase:CSON014193"/>
<dbReference type="AlphaFoldDB" id="A0A336MCP9"/>
<dbReference type="GO" id="GO:0061723">
    <property type="term" value="P:glycophagy"/>
    <property type="evidence" value="ECO:0007669"/>
    <property type="project" value="TreeGrafter"/>
</dbReference>
<keyword evidence="1 4" id="KW-1017">Isopeptide bond</keyword>
<feature type="region of interest" description="Disordered" evidence="5">
    <location>
        <begin position="1"/>
        <end position="41"/>
    </location>
</feature>
<keyword evidence="3 4" id="KW-0072">Autophagy</keyword>
<dbReference type="Gene3D" id="3.10.20.90">
    <property type="entry name" value="Phosphatidylinositol 3-kinase Catalytic Subunit, Chain A, domain 1"/>
    <property type="match status" value="1"/>
</dbReference>
<sequence>MNFRRAENLKLNKMSETESSQHQESDEKEQKAETKAEPQNNSKIDLYLNAVGSSPIIKKKRWAVDQEKQVDWVIKFIHRFLKLKPEERIFLYVNQTFAPPPDQSIRNIYECYGNGGKLNLYYCISPAWG</sequence>
<dbReference type="SUPFAM" id="SSF54236">
    <property type="entry name" value="Ubiquitin-like"/>
    <property type="match status" value="1"/>
</dbReference>